<protein>
    <submittedName>
        <fullName evidence="2">Uncharacterized protein</fullName>
    </submittedName>
</protein>
<feature type="region of interest" description="Disordered" evidence="1">
    <location>
        <begin position="119"/>
        <end position="138"/>
    </location>
</feature>
<feature type="region of interest" description="Disordered" evidence="1">
    <location>
        <begin position="1"/>
        <end position="32"/>
    </location>
</feature>
<sequence>MCLGYSGAADKDDEKEDGDKDDRGVADGGGNDIFCLPLQPAPVVEEPDDKAMYPEKESPQMWVGVAEPSSGCKSTPAAVKPSRETVFALAMSGDESHRFMQSTSAHQDRVAWEDKGNIFRKPLLPGPPASPPHTKTLPDFRKAAAWPSYSSPDCPPCFSHWL</sequence>
<name>A0A091CUY9_FUKDA</name>
<reference evidence="2 3" key="1">
    <citation type="submission" date="2013-11" db="EMBL/GenBank/DDBJ databases">
        <title>The Damaraland mole rat (Fukomys damarensis) genome and evolution of African mole rats.</title>
        <authorList>
            <person name="Gladyshev V.N."/>
            <person name="Fang X."/>
        </authorList>
    </citation>
    <scope>NUCLEOTIDE SEQUENCE [LARGE SCALE GENOMIC DNA]</scope>
    <source>
        <tissue evidence="2">Liver</tissue>
    </source>
</reference>
<accession>A0A091CUY9</accession>
<keyword evidence="3" id="KW-1185">Reference proteome</keyword>
<organism evidence="2 3">
    <name type="scientific">Fukomys damarensis</name>
    <name type="common">Damaraland mole rat</name>
    <name type="synonym">Cryptomys damarensis</name>
    <dbReference type="NCBI Taxonomy" id="885580"/>
    <lineage>
        <taxon>Eukaryota</taxon>
        <taxon>Metazoa</taxon>
        <taxon>Chordata</taxon>
        <taxon>Craniata</taxon>
        <taxon>Vertebrata</taxon>
        <taxon>Euteleostomi</taxon>
        <taxon>Mammalia</taxon>
        <taxon>Eutheria</taxon>
        <taxon>Euarchontoglires</taxon>
        <taxon>Glires</taxon>
        <taxon>Rodentia</taxon>
        <taxon>Hystricomorpha</taxon>
        <taxon>Bathyergidae</taxon>
        <taxon>Fukomys</taxon>
    </lineage>
</organism>
<evidence type="ECO:0000256" key="1">
    <source>
        <dbReference type="SAM" id="MobiDB-lite"/>
    </source>
</evidence>
<evidence type="ECO:0000313" key="2">
    <source>
        <dbReference type="EMBL" id="KFO23394.1"/>
    </source>
</evidence>
<feature type="compositionally biased region" description="Basic and acidic residues" evidence="1">
    <location>
        <begin position="9"/>
        <end position="25"/>
    </location>
</feature>
<gene>
    <name evidence="2" type="ORF">H920_15295</name>
</gene>
<dbReference type="EMBL" id="KN123775">
    <property type="protein sequence ID" value="KFO23394.1"/>
    <property type="molecule type" value="Genomic_DNA"/>
</dbReference>
<dbReference type="AlphaFoldDB" id="A0A091CUY9"/>
<dbReference type="Proteomes" id="UP000028990">
    <property type="component" value="Unassembled WGS sequence"/>
</dbReference>
<proteinExistence type="predicted"/>
<evidence type="ECO:0000313" key="3">
    <source>
        <dbReference type="Proteomes" id="UP000028990"/>
    </source>
</evidence>